<evidence type="ECO:0000313" key="3">
    <source>
        <dbReference type="Proteomes" id="UP000325440"/>
    </source>
</evidence>
<evidence type="ECO:0008006" key="4">
    <source>
        <dbReference type="Google" id="ProtNLM"/>
    </source>
</evidence>
<gene>
    <name evidence="2" type="ORF">CINCED_3A010195</name>
</gene>
<keyword evidence="3" id="KW-1185">Reference proteome</keyword>
<name>A0A5E4M1I0_9HEMI</name>
<feature type="chain" id="PRO_5023036538" description="Tetratricopeptide-like helical domain" evidence="1">
    <location>
        <begin position="26"/>
        <end position="328"/>
    </location>
</feature>
<feature type="signal peptide" evidence="1">
    <location>
        <begin position="1"/>
        <end position="25"/>
    </location>
</feature>
<organism evidence="2 3">
    <name type="scientific">Cinara cedri</name>
    <dbReference type="NCBI Taxonomy" id="506608"/>
    <lineage>
        <taxon>Eukaryota</taxon>
        <taxon>Metazoa</taxon>
        <taxon>Ecdysozoa</taxon>
        <taxon>Arthropoda</taxon>
        <taxon>Hexapoda</taxon>
        <taxon>Insecta</taxon>
        <taxon>Pterygota</taxon>
        <taxon>Neoptera</taxon>
        <taxon>Paraneoptera</taxon>
        <taxon>Hemiptera</taxon>
        <taxon>Sternorrhyncha</taxon>
        <taxon>Aphidomorpha</taxon>
        <taxon>Aphidoidea</taxon>
        <taxon>Aphididae</taxon>
        <taxon>Lachninae</taxon>
        <taxon>Cinara</taxon>
    </lineage>
</organism>
<sequence>MRLETLYFISGVFLILATILGSIECHEKDKEPGAADKLKGTNKNNFLYRENTIAKLRTNKFARLFNKVIGFTPKLKENNPLELYTLVLYDADLIKMAAYKTLIYLFKKSKTDEEKKELIIPIIHSATELVKYYSVVLNCPKIKLTFYEGLSYTRKCFKYYPDEKDGTCFKYKALLLESFFFSHKVEINRIMRKWLVNTYKKAIALMPKDKMLAFLAAKLGCEFKLQTENKNFFMRKIKELYMGPVVENYNCKQELLAIKGGVKDLGTYEGEYYYLLAKALVNEGFYNEAIVALINARNGPVVDAKTRHTNKKVQEYLEKIYLIQHGDL</sequence>
<protein>
    <recommendedName>
        <fullName evidence="4">Tetratricopeptide-like helical domain</fullName>
    </recommendedName>
</protein>
<keyword evidence="1" id="KW-0732">Signal</keyword>
<proteinExistence type="predicted"/>
<dbReference type="OrthoDB" id="6610701at2759"/>
<evidence type="ECO:0000256" key="1">
    <source>
        <dbReference type="SAM" id="SignalP"/>
    </source>
</evidence>
<dbReference type="Proteomes" id="UP000325440">
    <property type="component" value="Unassembled WGS sequence"/>
</dbReference>
<dbReference type="AlphaFoldDB" id="A0A5E4M1I0"/>
<accession>A0A5E4M1I0</accession>
<evidence type="ECO:0000313" key="2">
    <source>
        <dbReference type="EMBL" id="VVC24640.1"/>
    </source>
</evidence>
<reference evidence="2 3" key="1">
    <citation type="submission" date="2019-08" db="EMBL/GenBank/DDBJ databases">
        <authorList>
            <person name="Alioto T."/>
            <person name="Alioto T."/>
            <person name="Gomez Garrido J."/>
        </authorList>
    </citation>
    <scope>NUCLEOTIDE SEQUENCE [LARGE SCALE GENOMIC DNA]</scope>
</reference>
<dbReference type="EMBL" id="CABPRJ010000004">
    <property type="protein sequence ID" value="VVC24640.1"/>
    <property type="molecule type" value="Genomic_DNA"/>
</dbReference>